<gene>
    <name evidence="3" type="ORF">GCM10009801_03000</name>
</gene>
<dbReference type="InterPro" id="IPR051704">
    <property type="entry name" value="FAD_aromatic-hydroxylase"/>
</dbReference>
<comment type="caution">
    <text evidence="3">The sequence shown here is derived from an EMBL/GenBank/DDBJ whole genome shotgun (WGS) entry which is preliminary data.</text>
</comment>
<dbReference type="PANTHER" id="PTHR46865:SF8">
    <property type="entry name" value="POSSIBLE OXIDOREDUCTASE"/>
    <property type="match status" value="1"/>
</dbReference>
<feature type="domain" description="FAD-binding" evidence="2">
    <location>
        <begin position="3"/>
        <end position="332"/>
    </location>
</feature>
<dbReference type="PANTHER" id="PTHR46865">
    <property type="entry name" value="OXIDOREDUCTASE-RELATED"/>
    <property type="match status" value="1"/>
</dbReference>
<reference evidence="4" key="1">
    <citation type="journal article" date="2019" name="Int. J. Syst. Evol. Microbiol.">
        <title>The Global Catalogue of Microorganisms (GCM) 10K type strain sequencing project: providing services to taxonomists for standard genome sequencing and annotation.</title>
        <authorList>
            <consortium name="The Broad Institute Genomics Platform"/>
            <consortium name="The Broad Institute Genome Sequencing Center for Infectious Disease"/>
            <person name="Wu L."/>
            <person name="Ma J."/>
        </authorList>
    </citation>
    <scope>NUCLEOTIDE SEQUENCE [LARGE SCALE GENOMIC DNA]</scope>
    <source>
        <strain evidence="4">JCM 15478</strain>
    </source>
</reference>
<evidence type="ECO:0000313" key="4">
    <source>
        <dbReference type="Proteomes" id="UP001500016"/>
    </source>
</evidence>
<dbReference type="PRINTS" id="PR00420">
    <property type="entry name" value="RNGMNOXGNASE"/>
</dbReference>
<keyword evidence="3" id="KW-0560">Oxidoreductase</keyword>
<evidence type="ECO:0000313" key="3">
    <source>
        <dbReference type="EMBL" id="GAA2060995.1"/>
    </source>
</evidence>
<dbReference type="Proteomes" id="UP001500016">
    <property type="component" value="Unassembled WGS sequence"/>
</dbReference>
<dbReference type="EMBL" id="BAAAPE010000001">
    <property type="protein sequence ID" value="GAA2060995.1"/>
    <property type="molecule type" value="Genomic_DNA"/>
</dbReference>
<proteinExistence type="predicted"/>
<evidence type="ECO:0000256" key="1">
    <source>
        <dbReference type="SAM" id="MobiDB-lite"/>
    </source>
</evidence>
<sequence length="407" mass="43738">MRAVIVGAGIAGLALAQRLGTLGGWEVEVLEKAPGPRPQGYMIDFFAPGHDAAEAMGVLPRLRELGYRVDEAAFVDGHGRRRAAIPYARLERVVGGKLLSIMRPDLERGLREHLPPEVALRYGTSVTAVEDRPGGGVRLTLTDGTTREADLLVGADGIHSAVRSLVFGEESRFVRPLGFHTAAFVFESPEVFEAVGGRFCMTDSAGCEMGFYTLRDGRVAAFAVHRTAETALPEDPRAEVRRAYAGLGWVAPHALEACPPPEEVYYDLVAQTTVPAWSRGRTVLLGDAAYAVSLLAGQGASLGVAGAYVLAEELAGGDVDGALARYERRWRPVTDGKQEVARKGARWFLPATPGRLRARRAALRLARVLPGADRMMAAAVVGKPATLHQNGHARAHESRTGIRTARR</sequence>
<dbReference type="InterPro" id="IPR036188">
    <property type="entry name" value="FAD/NAD-bd_sf"/>
</dbReference>
<dbReference type="Gene3D" id="3.30.9.10">
    <property type="entry name" value="D-Amino Acid Oxidase, subunit A, domain 2"/>
    <property type="match status" value="1"/>
</dbReference>
<dbReference type="InterPro" id="IPR002938">
    <property type="entry name" value="FAD-bd"/>
</dbReference>
<evidence type="ECO:0000259" key="2">
    <source>
        <dbReference type="Pfam" id="PF01494"/>
    </source>
</evidence>
<feature type="region of interest" description="Disordered" evidence="1">
    <location>
        <begin position="388"/>
        <end position="407"/>
    </location>
</feature>
<dbReference type="GO" id="GO:0004497">
    <property type="term" value="F:monooxygenase activity"/>
    <property type="evidence" value="ECO:0007669"/>
    <property type="project" value="UniProtKB-KW"/>
</dbReference>
<dbReference type="SUPFAM" id="SSF51905">
    <property type="entry name" value="FAD/NAD(P)-binding domain"/>
    <property type="match status" value="1"/>
</dbReference>
<dbReference type="Pfam" id="PF01494">
    <property type="entry name" value="FAD_binding_3"/>
    <property type="match status" value="1"/>
</dbReference>
<keyword evidence="3" id="KW-0503">Monooxygenase</keyword>
<keyword evidence="4" id="KW-1185">Reference proteome</keyword>
<accession>A0ABP5H2F5</accession>
<name>A0ABP5H2F5_9ACTN</name>
<protein>
    <submittedName>
        <fullName evidence="3">FAD-dependent monooxygenase</fullName>
    </submittedName>
</protein>
<dbReference type="RefSeq" id="WP_344523097.1">
    <property type="nucleotide sequence ID" value="NZ_BAAAPE010000001.1"/>
</dbReference>
<dbReference type="Gene3D" id="3.50.50.60">
    <property type="entry name" value="FAD/NAD(P)-binding domain"/>
    <property type="match status" value="1"/>
</dbReference>
<organism evidence="3 4">
    <name type="scientific">Streptomyces albiaxialis</name>
    <dbReference type="NCBI Taxonomy" id="329523"/>
    <lineage>
        <taxon>Bacteria</taxon>
        <taxon>Bacillati</taxon>
        <taxon>Actinomycetota</taxon>
        <taxon>Actinomycetes</taxon>
        <taxon>Kitasatosporales</taxon>
        <taxon>Streptomycetaceae</taxon>
        <taxon>Streptomyces</taxon>
    </lineage>
</organism>